<organism evidence="1 2">
    <name type="scientific">Pseudomonas synxantha</name>
    <dbReference type="NCBI Taxonomy" id="47883"/>
    <lineage>
        <taxon>Bacteria</taxon>
        <taxon>Pseudomonadati</taxon>
        <taxon>Pseudomonadota</taxon>
        <taxon>Gammaproteobacteria</taxon>
        <taxon>Pseudomonadales</taxon>
        <taxon>Pseudomonadaceae</taxon>
        <taxon>Pseudomonas</taxon>
    </lineage>
</organism>
<evidence type="ECO:0000313" key="2">
    <source>
        <dbReference type="Proteomes" id="UP000306562"/>
    </source>
</evidence>
<dbReference type="Proteomes" id="UP000306562">
    <property type="component" value="Chromosome"/>
</dbReference>
<evidence type="ECO:0000313" key="1">
    <source>
        <dbReference type="EMBL" id="VTQ92303.1"/>
    </source>
</evidence>
<sequence>MISGNYFGEDISMDSHCKKLWKMGLPCAIGQPSLGPVNAADVPAPLFNAAPVSIVFGAGQRTGAAPVPGYNALAPQINPVRDPALSLIAISGIDPTEPVMVEVPLVLNNTTFTASLELAGYRLGYAERYVQGKQAELVEHSAALRRVFDTLRQAGAQWVAVDVQRDSDSGQAGHEIDELVAGLRLDALVSDDPNAGFHNACRSGYPSVCETLEDGSKVWFYGARWAGDRLTALLRAYRHLRPKVVSEPTPGGE</sequence>
<dbReference type="EMBL" id="LR590482">
    <property type="protein sequence ID" value="VTQ92303.1"/>
    <property type="molecule type" value="Genomic_DNA"/>
</dbReference>
<dbReference type="InterPro" id="IPR036928">
    <property type="entry name" value="AS_sf"/>
</dbReference>
<name>A0AAX3I1W4_9PSED</name>
<dbReference type="Gene3D" id="3.90.1300.10">
    <property type="entry name" value="Amidase signature (AS) domain"/>
    <property type="match status" value="1"/>
</dbReference>
<dbReference type="AlphaFoldDB" id="A0AAX3I1W4"/>
<reference evidence="1 2" key="1">
    <citation type="submission" date="2019-05" db="EMBL/GenBank/DDBJ databases">
        <authorList>
            <consortium name="Pathogen Informatics"/>
        </authorList>
    </citation>
    <scope>NUCLEOTIDE SEQUENCE [LARGE SCALE GENOMIC DNA]</scope>
    <source>
        <strain evidence="1 2">NCTC10696</strain>
    </source>
</reference>
<gene>
    <name evidence="1" type="ORF">NCTC10696_01078</name>
</gene>
<proteinExistence type="predicted"/>
<accession>A0AAX3I1W4</accession>
<protein>
    <submittedName>
        <fullName evidence="1">Uncharacterized protein</fullName>
    </submittedName>
</protein>